<keyword evidence="2" id="KW-0732">Signal</keyword>
<keyword evidence="4" id="KW-1185">Reference proteome</keyword>
<dbReference type="Proteomes" id="UP000747110">
    <property type="component" value="Unassembled WGS sequence"/>
</dbReference>
<protein>
    <submittedName>
        <fullName evidence="3">Uncharacterized protein</fullName>
    </submittedName>
</protein>
<feature type="non-terminal residue" evidence="3">
    <location>
        <position position="1"/>
    </location>
</feature>
<sequence length="152" mass="15808">CSLASLAAFSASFFFAAAESSCMLMDLTSPSASSRRARAPWDSLRPEAVDFSTSLSSFRASRASAWRSLISLASLARSSLMAACFSRSAWRSASARSRAALASAAFASASAALRARSSSCSRRRRSRGSSTTSSTACRRPRCVPGRGGGAAS</sequence>
<proteinExistence type="predicted"/>
<name>A0A8J4C9G0_9CHLO</name>
<gene>
    <name evidence="3" type="ORF">Vretifemale_5531</name>
</gene>
<evidence type="ECO:0000256" key="1">
    <source>
        <dbReference type="SAM" id="MobiDB-lite"/>
    </source>
</evidence>
<feature type="region of interest" description="Disordered" evidence="1">
    <location>
        <begin position="118"/>
        <end position="152"/>
    </location>
</feature>
<feature type="signal peptide" evidence="2">
    <location>
        <begin position="1"/>
        <end position="18"/>
    </location>
</feature>
<evidence type="ECO:0000313" key="3">
    <source>
        <dbReference type="EMBL" id="GIL75810.1"/>
    </source>
</evidence>
<feature type="non-terminal residue" evidence="3">
    <location>
        <position position="152"/>
    </location>
</feature>
<feature type="chain" id="PRO_5035243562" evidence="2">
    <location>
        <begin position="19"/>
        <end position="152"/>
    </location>
</feature>
<organism evidence="3 4">
    <name type="scientific">Volvox reticuliferus</name>
    <dbReference type="NCBI Taxonomy" id="1737510"/>
    <lineage>
        <taxon>Eukaryota</taxon>
        <taxon>Viridiplantae</taxon>
        <taxon>Chlorophyta</taxon>
        <taxon>core chlorophytes</taxon>
        <taxon>Chlorophyceae</taxon>
        <taxon>CS clade</taxon>
        <taxon>Chlamydomonadales</taxon>
        <taxon>Volvocaceae</taxon>
        <taxon>Volvox</taxon>
    </lineage>
</organism>
<dbReference type="AlphaFoldDB" id="A0A8J4C9G0"/>
<reference evidence="3" key="1">
    <citation type="journal article" date="2021" name="Proc. Natl. Acad. Sci. U.S.A.">
        <title>Three genomes in the algal genus Volvox reveal the fate of a haploid sex-determining region after a transition to homothallism.</title>
        <authorList>
            <person name="Yamamoto K."/>
            <person name="Hamaji T."/>
            <person name="Kawai-Toyooka H."/>
            <person name="Matsuzaki R."/>
            <person name="Takahashi F."/>
            <person name="Nishimura Y."/>
            <person name="Kawachi M."/>
            <person name="Noguchi H."/>
            <person name="Minakuchi Y."/>
            <person name="Umen J.G."/>
            <person name="Toyoda A."/>
            <person name="Nozaki H."/>
        </authorList>
    </citation>
    <scope>NUCLEOTIDE SEQUENCE</scope>
    <source>
        <strain evidence="3">NIES-3786</strain>
    </source>
</reference>
<dbReference type="EMBL" id="BNCP01000008">
    <property type="protein sequence ID" value="GIL75810.1"/>
    <property type="molecule type" value="Genomic_DNA"/>
</dbReference>
<accession>A0A8J4C9G0</accession>
<feature type="compositionally biased region" description="Low complexity" evidence="1">
    <location>
        <begin position="128"/>
        <end position="137"/>
    </location>
</feature>
<comment type="caution">
    <text evidence="3">The sequence shown here is derived from an EMBL/GenBank/DDBJ whole genome shotgun (WGS) entry which is preliminary data.</text>
</comment>
<evidence type="ECO:0000256" key="2">
    <source>
        <dbReference type="SAM" id="SignalP"/>
    </source>
</evidence>
<evidence type="ECO:0000313" key="4">
    <source>
        <dbReference type="Proteomes" id="UP000747110"/>
    </source>
</evidence>